<dbReference type="PANTHER" id="PTHR36453:SF1">
    <property type="entry name" value="RIGHT HANDED BETA HELIX DOMAIN-CONTAINING PROTEIN"/>
    <property type="match status" value="1"/>
</dbReference>
<evidence type="ECO:0000313" key="5">
    <source>
        <dbReference type="Proteomes" id="UP000008229"/>
    </source>
</evidence>
<evidence type="ECO:0000256" key="2">
    <source>
        <dbReference type="SAM" id="SignalP"/>
    </source>
</evidence>
<dbReference type="STRING" id="469383.Cwoe_5089"/>
<accession>D3FDA6</accession>
<keyword evidence="5" id="KW-1185">Reference proteome</keyword>
<evidence type="ECO:0000256" key="1">
    <source>
        <dbReference type="SAM" id="MobiDB-lite"/>
    </source>
</evidence>
<dbReference type="EMBL" id="CP001854">
    <property type="protein sequence ID" value="ADB53498.1"/>
    <property type="molecule type" value="Genomic_DNA"/>
</dbReference>
<dbReference type="KEGG" id="cwo:Cwoe_5089"/>
<dbReference type="InterPro" id="IPR012334">
    <property type="entry name" value="Pectin_lyas_fold"/>
</dbReference>
<dbReference type="SMART" id="SM00710">
    <property type="entry name" value="PbH1"/>
    <property type="match status" value="6"/>
</dbReference>
<dbReference type="InterPro" id="IPR007742">
    <property type="entry name" value="NosD_dom"/>
</dbReference>
<feature type="region of interest" description="Disordered" evidence="1">
    <location>
        <begin position="26"/>
        <end position="57"/>
    </location>
</feature>
<dbReference type="Proteomes" id="UP000008229">
    <property type="component" value="Chromosome"/>
</dbReference>
<dbReference type="OrthoDB" id="227157at2"/>
<sequence length="791" mass="83906" precursor="true">MRPVNSCRRSVLVLATAVTCAASGGTALAANGDGPGERDGRVQHKRSSWSVAPDGRGQACTRWRPCQLETAREQVRAAAPAMSGDLRVELAGGTYELSSTFVLGAADSGRNGHDVVYAAAPGAEPVLSGGRTVRNWRLVDPAKRIWRADVGALDTRQLYAEGVRVRRAVHVPGLPGEVNRTATGFRTTSTAPQSWAAPTDVELVWRSRDAGIFDWSEARCRVTGISGDASGTDVRLAQPCFDNSVAVFASDVAGGREKLRAPSWSENSPSFLADETRPGRWTIERGRHGNAIHYAARPGEDPRRRSFVAATGETLVRIGGTVAEPAHDIVVRGLRLSETTWLGPDSGYGYPNIIGNAYAIAPDALDPGNFNRGEAYPPGALELDKAHDVRVEGNRLERLGGIGVRIQSTARATIDGNVVRDVSAGAILIGRNGPLLEGDAVDNTISNNVLDTIGAEYGSSSGIYLNIPIRTTMRNNLITNTAYSGVTLGGTWHDIGATEGNGILDNHVANVLRRGNDGGGIYSVYRQGTSYENGLLVEGNVVRDTRRDAIGFGLYSDIGSDFTTSRGNVSTGFAFGGGGCALPYLNEIRSTGNWLHGQYGRYGFPDIYWVCDGPVTNVEVDNHRLAEPDPAADCAARAACAEIVAGAGLEPGYERLLTGGYSFDDVPTFEDLRDDSFLVDSVHAGLDFGRGQWVAAYGTPGYATASHARFSSGDAGPRTITPLRGVGLSSLVLEGPGTYTISDGTTTRSGRLRGAGRPLQVRTGFRSPGATVSLTFSDGQQVVVDDLRIAR</sequence>
<feature type="domain" description="Periplasmic copper-binding protein NosD beta helix" evidence="3">
    <location>
        <begin position="379"/>
        <end position="517"/>
    </location>
</feature>
<name>D3FDA6_CONWI</name>
<feature type="chain" id="PRO_5003044376" evidence="2">
    <location>
        <begin position="30"/>
        <end position="791"/>
    </location>
</feature>
<reference evidence="4 5" key="1">
    <citation type="journal article" date="2010" name="Stand. Genomic Sci.">
        <title>Complete genome sequence of Conexibacter woesei type strain (ID131577).</title>
        <authorList>
            <person name="Pukall R."/>
            <person name="Lapidus A."/>
            <person name="Glavina Del Rio T."/>
            <person name="Copeland A."/>
            <person name="Tice H."/>
            <person name="Cheng J.-F."/>
            <person name="Lucas S."/>
            <person name="Chen F."/>
            <person name="Nolan M."/>
            <person name="Bruce D."/>
            <person name="Goodwin L."/>
            <person name="Pitluck S."/>
            <person name="Mavromatis K."/>
            <person name="Ivanova N."/>
            <person name="Ovchinnikova G."/>
            <person name="Pati A."/>
            <person name="Chen A."/>
            <person name="Palaniappan K."/>
            <person name="Land M."/>
            <person name="Hauser L."/>
            <person name="Chang Y.-J."/>
            <person name="Jeffries C.D."/>
            <person name="Chain P."/>
            <person name="Meincke L."/>
            <person name="Sims D."/>
            <person name="Brettin T."/>
            <person name="Detter J.C."/>
            <person name="Rohde M."/>
            <person name="Goeker M."/>
            <person name="Bristow J."/>
            <person name="Eisen J.A."/>
            <person name="Markowitz V."/>
            <person name="Kyrpides N.C."/>
            <person name="Klenk H.-P."/>
            <person name="Hugenholtz P."/>
        </authorList>
    </citation>
    <scope>NUCLEOTIDE SEQUENCE [LARGE SCALE GENOMIC DNA]</scope>
    <source>
        <strain evidence="5">DSM 14684 / CIP 108061 / JCM 11494 / NBRC 100937 / ID131577</strain>
    </source>
</reference>
<dbReference type="Pfam" id="PF05048">
    <property type="entry name" value="NosD"/>
    <property type="match status" value="1"/>
</dbReference>
<gene>
    <name evidence="4" type="ordered locus">Cwoe_5089</name>
</gene>
<dbReference type="HOGENOM" id="CLU_013864_2_0_11"/>
<reference evidence="5" key="2">
    <citation type="submission" date="2010-01" db="EMBL/GenBank/DDBJ databases">
        <title>The complete genome of Conexibacter woesei DSM 14684.</title>
        <authorList>
            <consortium name="US DOE Joint Genome Institute (JGI-PGF)"/>
            <person name="Lucas S."/>
            <person name="Copeland A."/>
            <person name="Lapidus A."/>
            <person name="Glavina del Rio T."/>
            <person name="Dalin E."/>
            <person name="Tice H."/>
            <person name="Bruce D."/>
            <person name="Goodwin L."/>
            <person name="Pitluck S."/>
            <person name="Kyrpides N."/>
            <person name="Mavromatis K."/>
            <person name="Ivanova N."/>
            <person name="Mikhailova N."/>
            <person name="Chertkov O."/>
            <person name="Brettin T."/>
            <person name="Detter J.C."/>
            <person name="Han C."/>
            <person name="Larimer F."/>
            <person name="Land M."/>
            <person name="Hauser L."/>
            <person name="Markowitz V."/>
            <person name="Cheng J.-F."/>
            <person name="Hugenholtz P."/>
            <person name="Woyke T."/>
            <person name="Wu D."/>
            <person name="Pukall R."/>
            <person name="Steenblock K."/>
            <person name="Schneider S."/>
            <person name="Klenk H.-P."/>
            <person name="Eisen J.A."/>
        </authorList>
    </citation>
    <scope>NUCLEOTIDE SEQUENCE [LARGE SCALE GENOMIC DNA]</scope>
    <source>
        <strain evidence="5">DSM 14684 / CIP 108061 / JCM 11494 / NBRC 100937 / ID131577</strain>
    </source>
</reference>
<organism evidence="4 5">
    <name type="scientific">Conexibacter woesei (strain DSM 14684 / CCUG 47730 / CIP 108061 / JCM 11494 / NBRC 100937 / ID131577)</name>
    <dbReference type="NCBI Taxonomy" id="469383"/>
    <lineage>
        <taxon>Bacteria</taxon>
        <taxon>Bacillati</taxon>
        <taxon>Actinomycetota</taxon>
        <taxon>Thermoleophilia</taxon>
        <taxon>Solirubrobacterales</taxon>
        <taxon>Conexibacteraceae</taxon>
        <taxon>Conexibacter</taxon>
    </lineage>
</organism>
<dbReference type="Gene3D" id="2.160.20.10">
    <property type="entry name" value="Single-stranded right-handed beta-helix, Pectin lyase-like"/>
    <property type="match status" value="2"/>
</dbReference>
<feature type="signal peptide" evidence="2">
    <location>
        <begin position="1"/>
        <end position="29"/>
    </location>
</feature>
<evidence type="ECO:0000259" key="3">
    <source>
        <dbReference type="Pfam" id="PF05048"/>
    </source>
</evidence>
<dbReference type="SUPFAM" id="SSF51126">
    <property type="entry name" value="Pectin lyase-like"/>
    <property type="match status" value="1"/>
</dbReference>
<proteinExistence type="predicted"/>
<protein>
    <submittedName>
        <fullName evidence="4">Parallel beta-helix repeat protein</fullName>
    </submittedName>
</protein>
<evidence type="ECO:0000313" key="4">
    <source>
        <dbReference type="EMBL" id="ADB53498.1"/>
    </source>
</evidence>
<dbReference type="eggNOG" id="COG4733">
    <property type="taxonomic scope" value="Bacteria"/>
</dbReference>
<dbReference type="InterPro" id="IPR006626">
    <property type="entry name" value="PbH1"/>
</dbReference>
<dbReference type="AlphaFoldDB" id="D3FDA6"/>
<keyword evidence="2" id="KW-0732">Signal</keyword>
<dbReference type="InterPro" id="IPR011050">
    <property type="entry name" value="Pectin_lyase_fold/virulence"/>
</dbReference>
<dbReference type="PANTHER" id="PTHR36453">
    <property type="entry name" value="SECRETED PROTEIN-RELATED"/>
    <property type="match status" value="1"/>
</dbReference>